<organism evidence="2 3">
    <name type="scientific">Parascaris univalens</name>
    <name type="common">Nematode worm</name>
    <dbReference type="NCBI Taxonomy" id="6257"/>
    <lineage>
        <taxon>Eukaryota</taxon>
        <taxon>Metazoa</taxon>
        <taxon>Ecdysozoa</taxon>
        <taxon>Nematoda</taxon>
        <taxon>Chromadorea</taxon>
        <taxon>Rhabditida</taxon>
        <taxon>Spirurina</taxon>
        <taxon>Ascaridomorpha</taxon>
        <taxon>Ascaridoidea</taxon>
        <taxon>Ascarididae</taxon>
        <taxon>Parascaris</taxon>
    </lineage>
</organism>
<feature type="region of interest" description="Disordered" evidence="1">
    <location>
        <begin position="19"/>
        <end position="55"/>
    </location>
</feature>
<protein>
    <submittedName>
        <fullName evidence="3">Uncharacterized protein</fullName>
    </submittedName>
</protein>
<feature type="compositionally biased region" description="Basic and acidic residues" evidence="1">
    <location>
        <begin position="19"/>
        <end position="34"/>
    </location>
</feature>
<reference evidence="3" key="1">
    <citation type="submission" date="2022-11" db="UniProtKB">
        <authorList>
            <consortium name="WormBaseParasite"/>
        </authorList>
    </citation>
    <scope>IDENTIFICATION</scope>
</reference>
<evidence type="ECO:0000313" key="2">
    <source>
        <dbReference type="Proteomes" id="UP000887569"/>
    </source>
</evidence>
<dbReference type="AlphaFoldDB" id="A0A915B367"/>
<feature type="region of interest" description="Disordered" evidence="1">
    <location>
        <begin position="100"/>
        <end position="121"/>
    </location>
</feature>
<proteinExistence type="predicted"/>
<feature type="compositionally biased region" description="Polar residues" evidence="1">
    <location>
        <begin position="100"/>
        <end position="109"/>
    </location>
</feature>
<sequence length="121" mass="14193">MDFWESPRGREQTFKIEKVPMGDERKKKKCEGNKKKQKYCWMSKRSRTHHRGRASMRGISLHEAINNFVRKYAIKVHSTHFWKQRISLIHFRSYIGSHGTKLSNATTAPNEFLEENPGSSG</sequence>
<name>A0A915B367_PARUN</name>
<dbReference type="WBParaSite" id="PgR025_g072_t01">
    <property type="protein sequence ID" value="PgR025_g072_t01"/>
    <property type="gene ID" value="PgR025_g072"/>
</dbReference>
<evidence type="ECO:0000256" key="1">
    <source>
        <dbReference type="SAM" id="MobiDB-lite"/>
    </source>
</evidence>
<keyword evidence="2" id="KW-1185">Reference proteome</keyword>
<feature type="compositionally biased region" description="Basic residues" evidence="1">
    <location>
        <begin position="44"/>
        <end position="54"/>
    </location>
</feature>
<dbReference type="Proteomes" id="UP000887569">
    <property type="component" value="Unplaced"/>
</dbReference>
<evidence type="ECO:0000313" key="3">
    <source>
        <dbReference type="WBParaSite" id="PgR025_g072_t01"/>
    </source>
</evidence>
<accession>A0A915B367</accession>